<evidence type="ECO:0000313" key="2">
    <source>
        <dbReference type="Proteomes" id="UP000054804"/>
    </source>
</evidence>
<dbReference type="RefSeq" id="WP_058850684.1">
    <property type="nucleotide sequence ID" value="NZ_LOCL01000048.1"/>
</dbReference>
<comment type="caution">
    <text evidence="1">The sequence shown here is derived from an EMBL/GenBank/DDBJ whole genome shotgun (WGS) entry which is preliminary data.</text>
</comment>
<dbReference type="AlphaFoldDB" id="A0A0W7WX07"/>
<evidence type="ECO:0000313" key="1">
    <source>
        <dbReference type="EMBL" id="KUF15122.1"/>
    </source>
</evidence>
<protein>
    <submittedName>
        <fullName evidence="1">Uncharacterized protein</fullName>
    </submittedName>
</protein>
<accession>A0A0W7WX07</accession>
<organism evidence="1 2">
    <name type="scientific">Streptomyces silvensis</name>
    <dbReference type="NCBI Taxonomy" id="1765722"/>
    <lineage>
        <taxon>Bacteria</taxon>
        <taxon>Bacillati</taxon>
        <taxon>Actinomycetota</taxon>
        <taxon>Actinomycetes</taxon>
        <taxon>Kitasatosporales</taxon>
        <taxon>Streptomycetaceae</taxon>
        <taxon>Streptomyces</taxon>
    </lineage>
</organism>
<dbReference type="Proteomes" id="UP000054804">
    <property type="component" value="Unassembled WGS sequence"/>
</dbReference>
<sequence length="157" mass="16924">MSDALKDPIHASGQLPRVAVIWNSDRYEVTTKGAWVDVPGAVVPAQVGQGTPSLGGLFVATFTAETLIGGQPSVGNLDITFGGQDGHPQSTNHRYATAQSAEEWGSLTTIRAFEYPAEPTVRDATIKVKIYLASGNVFGLQNWLLKVERYPYQNSAF</sequence>
<gene>
    <name evidence="1" type="ORF">AT728_27090</name>
</gene>
<dbReference type="OrthoDB" id="4244826at2"/>
<proteinExistence type="predicted"/>
<reference evidence="1 2" key="1">
    <citation type="submission" date="2015-12" db="EMBL/GenBank/DDBJ databases">
        <title>Draft genome sequence of Streptomyces silvensis ATCC 53525, a producer of novel hormone antagonists.</title>
        <authorList>
            <person name="Johnston C.W."/>
            <person name="Li Y."/>
            <person name="Magarvey N.A."/>
        </authorList>
    </citation>
    <scope>NUCLEOTIDE SEQUENCE [LARGE SCALE GENOMIC DNA]</scope>
    <source>
        <strain evidence="1 2">ATCC 53525</strain>
    </source>
</reference>
<dbReference type="EMBL" id="LOCL01000048">
    <property type="protein sequence ID" value="KUF15122.1"/>
    <property type="molecule type" value="Genomic_DNA"/>
</dbReference>
<name>A0A0W7WX07_9ACTN</name>
<keyword evidence="2" id="KW-1185">Reference proteome</keyword>